<evidence type="ECO:0000256" key="2">
    <source>
        <dbReference type="ARBA" id="ARBA00022695"/>
    </source>
</evidence>
<evidence type="ECO:0000256" key="7">
    <source>
        <dbReference type="ARBA" id="ARBA00022759"/>
    </source>
</evidence>
<evidence type="ECO:0000256" key="3">
    <source>
        <dbReference type="ARBA" id="ARBA00022705"/>
    </source>
</evidence>
<accession>A0A817UBK7</accession>
<dbReference type="GO" id="GO:0004519">
    <property type="term" value="F:endonuclease activity"/>
    <property type="evidence" value="ECO:0007669"/>
    <property type="project" value="UniProtKB-KW"/>
</dbReference>
<keyword evidence="8" id="KW-0378">Hydrolase</keyword>
<evidence type="ECO:0000259" key="11">
    <source>
        <dbReference type="PROSITE" id="PS52020"/>
    </source>
</evidence>
<evidence type="ECO:0000256" key="1">
    <source>
        <dbReference type="ARBA" id="ARBA00022679"/>
    </source>
</evidence>
<dbReference type="Pfam" id="PF02407">
    <property type="entry name" value="Viral_Rep"/>
    <property type="match status" value="1"/>
</dbReference>
<gene>
    <name evidence="13" type="ORF">HFQ381_LOCUS32919</name>
    <name evidence="12" type="ORF">LUA448_LOCUS10754</name>
</gene>
<name>A0A817UBK7_9BILA</name>
<dbReference type="EMBL" id="CAJNYD010001292">
    <property type="protein sequence ID" value="CAF3328441.1"/>
    <property type="molecule type" value="Genomic_DNA"/>
</dbReference>
<evidence type="ECO:0000256" key="4">
    <source>
        <dbReference type="ARBA" id="ARBA00022722"/>
    </source>
</evidence>
<dbReference type="GO" id="GO:0000166">
    <property type="term" value="F:nucleotide binding"/>
    <property type="evidence" value="ECO:0007669"/>
    <property type="project" value="UniProtKB-KW"/>
</dbReference>
<dbReference type="GO" id="GO:0046872">
    <property type="term" value="F:metal ion binding"/>
    <property type="evidence" value="ECO:0007669"/>
    <property type="project" value="UniProtKB-KW"/>
</dbReference>
<evidence type="ECO:0000313" key="12">
    <source>
        <dbReference type="EMBL" id="CAF3328441.1"/>
    </source>
</evidence>
<dbReference type="PROSITE" id="PS52020">
    <property type="entry name" value="CRESS_DNA_REP"/>
    <property type="match status" value="1"/>
</dbReference>
<reference evidence="12" key="1">
    <citation type="submission" date="2021-02" db="EMBL/GenBank/DDBJ databases">
        <authorList>
            <person name="Nowell W R."/>
        </authorList>
    </citation>
    <scope>NUCLEOTIDE SEQUENCE</scope>
</reference>
<protein>
    <recommendedName>
        <fullName evidence="11">CRESS-DNA virus Rep endonuclease domain-containing protein</fullName>
    </recommendedName>
</protein>
<feature type="domain" description="CRESS-DNA virus Rep endonuclease" evidence="11">
    <location>
        <begin position="1"/>
        <end position="98"/>
    </location>
</feature>
<dbReference type="EMBL" id="CAJOBO010009021">
    <property type="protein sequence ID" value="CAF4588870.1"/>
    <property type="molecule type" value="Genomic_DNA"/>
</dbReference>
<dbReference type="AlphaFoldDB" id="A0A817UBK7"/>
<keyword evidence="5" id="KW-0479">Metal-binding</keyword>
<keyword evidence="6" id="KW-0547">Nucleotide-binding</keyword>
<keyword evidence="1" id="KW-0808">Transferase</keyword>
<dbReference type="Proteomes" id="UP000663833">
    <property type="component" value="Unassembled WGS sequence"/>
</dbReference>
<keyword evidence="3" id="KW-0235">DNA replication</keyword>
<comment type="caution">
    <text evidence="12">The sequence shown here is derived from an EMBL/GenBank/DDBJ whole genome shotgun (WGS) entry which is preliminary data.</text>
</comment>
<evidence type="ECO:0000256" key="10">
    <source>
        <dbReference type="ARBA" id="ARBA00023125"/>
    </source>
</evidence>
<evidence type="ECO:0000313" key="14">
    <source>
        <dbReference type="Proteomes" id="UP000663833"/>
    </source>
</evidence>
<evidence type="ECO:0000256" key="6">
    <source>
        <dbReference type="ARBA" id="ARBA00022741"/>
    </source>
</evidence>
<dbReference type="Proteomes" id="UP000663851">
    <property type="component" value="Unassembled WGS sequence"/>
</dbReference>
<dbReference type="GO" id="GO:0016787">
    <property type="term" value="F:hydrolase activity"/>
    <property type="evidence" value="ECO:0007669"/>
    <property type="project" value="UniProtKB-KW"/>
</dbReference>
<keyword evidence="10" id="KW-0238">DNA-binding</keyword>
<dbReference type="Gene3D" id="3.40.1310.20">
    <property type="match status" value="1"/>
</dbReference>
<sequence length="122" mass="14644">MNAVKADRYAFTSWQEPRKTDGRIKFMCWGKEATQQGKEHYQGYIELDKAYTLPWVKRIIGIVNNIHLEEAREDRYRNISYCLKSKPEVSLILDRKRRVEDEPLDWADEFENENLTHLFNFS</sequence>
<evidence type="ECO:0000256" key="5">
    <source>
        <dbReference type="ARBA" id="ARBA00022723"/>
    </source>
</evidence>
<keyword evidence="4" id="KW-0540">Nuclease</keyword>
<keyword evidence="7" id="KW-0255">Endonuclease</keyword>
<dbReference type="GO" id="GO:0016779">
    <property type="term" value="F:nucleotidyltransferase activity"/>
    <property type="evidence" value="ECO:0007669"/>
    <property type="project" value="UniProtKB-KW"/>
</dbReference>
<keyword evidence="9" id="KW-0190">Covalent protein-DNA linkage</keyword>
<keyword evidence="2" id="KW-0548">Nucleotidyltransferase</keyword>
<evidence type="ECO:0000256" key="9">
    <source>
        <dbReference type="ARBA" id="ARBA00023124"/>
    </source>
</evidence>
<evidence type="ECO:0000313" key="13">
    <source>
        <dbReference type="EMBL" id="CAF4588870.1"/>
    </source>
</evidence>
<dbReference type="GO" id="GO:0006260">
    <property type="term" value="P:DNA replication"/>
    <property type="evidence" value="ECO:0007669"/>
    <property type="project" value="UniProtKB-KW"/>
</dbReference>
<organism evidence="12 14">
    <name type="scientific">Rotaria socialis</name>
    <dbReference type="NCBI Taxonomy" id="392032"/>
    <lineage>
        <taxon>Eukaryota</taxon>
        <taxon>Metazoa</taxon>
        <taxon>Spiralia</taxon>
        <taxon>Gnathifera</taxon>
        <taxon>Rotifera</taxon>
        <taxon>Eurotatoria</taxon>
        <taxon>Bdelloidea</taxon>
        <taxon>Philodinida</taxon>
        <taxon>Philodinidae</taxon>
        <taxon>Rotaria</taxon>
    </lineage>
</organism>
<evidence type="ECO:0000256" key="8">
    <source>
        <dbReference type="ARBA" id="ARBA00022801"/>
    </source>
</evidence>
<proteinExistence type="predicted"/>
<dbReference type="InterPro" id="IPR049912">
    <property type="entry name" value="CRESS_DNA_REP"/>
</dbReference>
<dbReference type="GO" id="GO:0003677">
    <property type="term" value="F:DNA binding"/>
    <property type="evidence" value="ECO:0007669"/>
    <property type="project" value="UniProtKB-KW"/>
</dbReference>